<proteinExistence type="predicted"/>
<dbReference type="GeneID" id="106166289"/>
<feature type="chain" id="PRO_5010373491" evidence="1">
    <location>
        <begin position="28"/>
        <end position="241"/>
    </location>
</feature>
<name>A0A1S3IRU1_LINAN</name>
<organism evidence="2 3">
    <name type="scientific">Lingula anatina</name>
    <name type="common">Brachiopod</name>
    <name type="synonym">Lingula unguis</name>
    <dbReference type="NCBI Taxonomy" id="7574"/>
    <lineage>
        <taxon>Eukaryota</taxon>
        <taxon>Metazoa</taxon>
        <taxon>Spiralia</taxon>
        <taxon>Lophotrochozoa</taxon>
        <taxon>Brachiopoda</taxon>
        <taxon>Linguliformea</taxon>
        <taxon>Lingulata</taxon>
        <taxon>Lingulida</taxon>
        <taxon>Linguloidea</taxon>
        <taxon>Lingulidae</taxon>
        <taxon>Lingula</taxon>
    </lineage>
</organism>
<protein>
    <submittedName>
        <fullName evidence="3">Uncharacterized protein LOC106166289 isoform X1</fullName>
    </submittedName>
</protein>
<evidence type="ECO:0000256" key="1">
    <source>
        <dbReference type="SAM" id="SignalP"/>
    </source>
</evidence>
<keyword evidence="1" id="KW-0732">Signal</keyword>
<dbReference type="KEGG" id="lak:106166289"/>
<dbReference type="RefSeq" id="XP_013400249.1">
    <property type="nucleotide sequence ID" value="XM_013544795.1"/>
</dbReference>
<sequence length="241" mass="27582">MGLKHRRSLTMLLALSVIIELSVTVAAGEWEIDGAVVNINGAFFGFTCSDIAAPDGRAYPDHCKTPALLQKTERPKPTTHAPPDTTPVYNASTWDEDLDKQNVQVTNGERDCTSWCYWVAPTWVWGEGHWWPVIKTSTPQFLKYCFCSPIDQRCTHFLPNNFQDPFRSPVSVCSRCSTDWAWRRVWVWDDGNCDAHQRWLKVPSGCYCTLLHAEYCLSTDIHYPWDYRLPNLETTDEDEGS</sequence>
<keyword evidence="2" id="KW-1185">Reference proteome</keyword>
<accession>A0A1S3IRU1</accession>
<dbReference type="AlphaFoldDB" id="A0A1S3IRU1"/>
<feature type="signal peptide" evidence="1">
    <location>
        <begin position="1"/>
        <end position="27"/>
    </location>
</feature>
<evidence type="ECO:0000313" key="3">
    <source>
        <dbReference type="RefSeq" id="XP_013400249.1"/>
    </source>
</evidence>
<dbReference type="InParanoid" id="A0A1S3IRU1"/>
<dbReference type="Proteomes" id="UP000085678">
    <property type="component" value="Unplaced"/>
</dbReference>
<gene>
    <name evidence="3" type="primary">LOC106166289</name>
</gene>
<evidence type="ECO:0000313" key="2">
    <source>
        <dbReference type="Proteomes" id="UP000085678"/>
    </source>
</evidence>
<reference evidence="3" key="1">
    <citation type="submission" date="2025-08" db="UniProtKB">
        <authorList>
            <consortium name="RefSeq"/>
        </authorList>
    </citation>
    <scope>IDENTIFICATION</scope>
    <source>
        <tissue evidence="3">Gonads</tissue>
    </source>
</reference>